<dbReference type="GO" id="GO:0000976">
    <property type="term" value="F:transcription cis-regulatory region binding"/>
    <property type="evidence" value="ECO:0007669"/>
    <property type="project" value="TreeGrafter"/>
</dbReference>
<dbReference type="SMART" id="SM00862">
    <property type="entry name" value="Trans_reg_C"/>
    <property type="match status" value="1"/>
</dbReference>
<feature type="domain" description="Response regulatory" evidence="8">
    <location>
        <begin position="2"/>
        <end position="116"/>
    </location>
</feature>
<evidence type="ECO:0000259" key="9">
    <source>
        <dbReference type="PROSITE" id="PS51755"/>
    </source>
</evidence>
<dbReference type="Pfam" id="PF00486">
    <property type="entry name" value="Trans_reg_C"/>
    <property type="match status" value="1"/>
</dbReference>
<keyword evidence="2" id="KW-0902">Two-component regulatory system</keyword>
<feature type="DNA-binding region" description="OmpR/PhoB-type" evidence="7">
    <location>
        <begin position="124"/>
        <end position="224"/>
    </location>
</feature>
<evidence type="ECO:0000313" key="10">
    <source>
        <dbReference type="EMBL" id="HFI92672.1"/>
    </source>
</evidence>
<dbReference type="GO" id="GO:0005829">
    <property type="term" value="C:cytosol"/>
    <property type="evidence" value="ECO:0007669"/>
    <property type="project" value="TreeGrafter"/>
</dbReference>
<evidence type="ECO:0000256" key="2">
    <source>
        <dbReference type="ARBA" id="ARBA00023012"/>
    </source>
</evidence>
<dbReference type="InterPro" id="IPR011006">
    <property type="entry name" value="CheY-like_superfamily"/>
</dbReference>
<proteinExistence type="predicted"/>
<comment type="caution">
    <text evidence="10">The sequence shown here is derived from an EMBL/GenBank/DDBJ whole genome shotgun (WGS) entry which is preliminary data.</text>
</comment>
<keyword evidence="3" id="KW-0805">Transcription regulation</keyword>
<dbReference type="InterPro" id="IPR001867">
    <property type="entry name" value="OmpR/PhoB-type_DNA-bd"/>
</dbReference>
<dbReference type="InterPro" id="IPR001789">
    <property type="entry name" value="Sig_transdc_resp-reg_receiver"/>
</dbReference>
<dbReference type="Gene3D" id="3.40.50.2300">
    <property type="match status" value="1"/>
</dbReference>
<dbReference type="Gene3D" id="6.10.250.690">
    <property type="match status" value="1"/>
</dbReference>
<dbReference type="AlphaFoldDB" id="A0A7V3E8Q7"/>
<keyword evidence="1 6" id="KW-0597">Phosphoprotein</keyword>
<dbReference type="SMART" id="SM00448">
    <property type="entry name" value="REC"/>
    <property type="match status" value="1"/>
</dbReference>
<dbReference type="PANTHER" id="PTHR48111">
    <property type="entry name" value="REGULATOR OF RPOS"/>
    <property type="match status" value="1"/>
</dbReference>
<dbReference type="GO" id="GO:0000156">
    <property type="term" value="F:phosphorelay response regulator activity"/>
    <property type="evidence" value="ECO:0007669"/>
    <property type="project" value="TreeGrafter"/>
</dbReference>
<sequence length="225" mass="25911">MKILLIEDEKDLAQSIEKYIGGDEFIVDIAYDYSDAEEKINLYEYDCALVDLMLPHGSGLDLVKKLKELQPKCGIIIITAKNTIDDKLTGLELGADDYLTKPFHLAELNARIKSVLRRRFFNGSNQVVINEITIDTNKRTVAVNDKIVDLTKREYDILLYFVSNKERVLTKESIVEHIWGDDANTFDNFDFVYTHIKNLRKKLIEQGAKDYIKSVYGIGYKFTIE</sequence>
<evidence type="ECO:0000256" key="6">
    <source>
        <dbReference type="PROSITE-ProRule" id="PRU00169"/>
    </source>
</evidence>
<evidence type="ECO:0000256" key="3">
    <source>
        <dbReference type="ARBA" id="ARBA00023015"/>
    </source>
</evidence>
<dbReference type="PROSITE" id="PS51755">
    <property type="entry name" value="OMPR_PHOB"/>
    <property type="match status" value="1"/>
</dbReference>
<dbReference type="GO" id="GO:0006355">
    <property type="term" value="P:regulation of DNA-templated transcription"/>
    <property type="evidence" value="ECO:0007669"/>
    <property type="project" value="InterPro"/>
</dbReference>
<evidence type="ECO:0000256" key="7">
    <source>
        <dbReference type="PROSITE-ProRule" id="PRU01091"/>
    </source>
</evidence>
<evidence type="ECO:0000259" key="8">
    <source>
        <dbReference type="PROSITE" id="PS50110"/>
    </source>
</evidence>
<dbReference type="InterPro" id="IPR036388">
    <property type="entry name" value="WH-like_DNA-bd_sf"/>
</dbReference>
<organism evidence="10">
    <name type="scientific">Ignavibacterium album</name>
    <dbReference type="NCBI Taxonomy" id="591197"/>
    <lineage>
        <taxon>Bacteria</taxon>
        <taxon>Pseudomonadati</taxon>
        <taxon>Ignavibacteriota</taxon>
        <taxon>Ignavibacteria</taxon>
        <taxon>Ignavibacteriales</taxon>
        <taxon>Ignavibacteriaceae</taxon>
        <taxon>Ignavibacterium</taxon>
    </lineage>
</organism>
<accession>A0A7V3E8Q7</accession>
<dbReference type="PROSITE" id="PS50110">
    <property type="entry name" value="RESPONSE_REGULATORY"/>
    <property type="match status" value="1"/>
</dbReference>
<dbReference type="Gene3D" id="1.10.10.10">
    <property type="entry name" value="Winged helix-like DNA-binding domain superfamily/Winged helix DNA-binding domain"/>
    <property type="match status" value="1"/>
</dbReference>
<reference evidence="10" key="1">
    <citation type="journal article" date="2020" name="mSystems">
        <title>Genome- and Community-Level Interaction Insights into Carbon Utilization and Element Cycling Functions of Hydrothermarchaeota in Hydrothermal Sediment.</title>
        <authorList>
            <person name="Zhou Z."/>
            <person name="Liu Y."/>
            <person name="Xu W."/>
            <person name="Pan J."/>
            <person name="Luo Z.H."/>
            <person name="Li M."/>
        </authorList>
    </citation>
    <scope>NUCLEOTIDE SEQUENCE [LARGE SCALE GENOMIC DNA]</scope>
    <source>
        <strain evidence="10">SpSt-479</strain>
    </source>
</reference>
<evidence type="ECO:0000256" key="4">
    <source>
        <dbReference type="ARBA" id="ARBA00023125"/>
    </source>
</evidence>
<keyword evidence="5" id="KW-0804">Transcription</keyword>
<dbReference type="PANTHER" id="PTHR48111:SF22">
    <property type="entry name" value="REGULATOR OF RPOS"/>
    <property type="match status" value="1"/>
</dbReference>
<dbReference type="Pfam" id="PF00072">
    <property type="entry name" value="Response_reg"/>
    <property type="match status" value="1"/>
</dbReference>
<dbReference type="EMBL" id="DSUJ01000011">
    <property type="protein sequence ID" value="HFI92672.1"/>
    <property type="molecule type" value="Genomic_DNA"/>
</dbReference>
<evidence type="ECO:0000256" key="5">
    <source>
        <dbReference type="ARBA" id="ARBA00023163"/>
    </source>
</evidence>
<feature type="modified residue" description="4-aspartylphosphate" evidence="6">
    <location>
        <position position="51"/>
    </location>
</feature>
<dbReference type="SUPFAM" id="SSF52172">
    <property type="entry name" value="CheY-like"/>
    <property type="match status" value="1"/>
</dbReference>
<feature type="domain" description="OmpR/PhoB-type" evidence="9">
    <location>
        <begin position="124"/>
        <end position="224"/>
    </location>
</feature>
<gene>
    <name evidence="10" type="ORF">ENS31_14225</name>
</gene>
<keyword evidence="4 7" id="KW-0238">DNA-binding</keyword>
<dbReference type="InterPro" id="IPR039420">
    <property type="entry name" value="WalR-like"/>
</dbReference>
<protein>
    <submittedName>
        <fullName evidence="10">Response regulator transcription factor</fullName>
    </submittedName>
</protein>
<evidence type="ECO:0000256" key="1">
    <source>
        <dbReference type="ARBA" id="ARBA00022553"/>
    </source>
</evidence>
<dbReference type="CDD" id="cd00383">
    <property type="entry name" value="trans_reg_C"/>
    <property type="match status" value="1"/>
</dbReference>
<name>A0A7V3E8Q7_9BACT</name>
<dbReference type="GO" id="GO:0032993">
    <property type="term" value="C:protein-DNA complex"/>
    <property type="evidence" value="ECO:0007669"/>
    <property type="project" value="TreeGrafter"/>
</dbReference>